<reference evidence="1" key="2">
    <citation type="journal article" date="2007" name="Science">
        <title>Draft genome sequence of the sexually transmitted pathogen Trichomonas vaginalis.</title>
        <authorList>
            <person name="Carlton J.M."/>
            <person name="Hirt R.P."/>
            <person name="Silva J.C."/>
            <person name="Delcher A.L."/>
            <person name="Schatz M."/>
            <person name="Zhao Q."/>
            <person name="Wortman J.R."/>
            <person name="Bidwell S.L."/>
            <person name="Alsmark U.C.M."/>
            <person name="Besteiro S."/>
            <person name="Sicheritz-Ponten T."/>
            <person name="Noel C.J."/>
            <person name="Dacks J.B."/>
            <person name="Foster P.G."/>
            <person name="Simillion C."/>
            <person name="Van de Peer Y."/>
            <person name="Miranda-Saavedra D."/>
            <person name="Barton G.J."/>
            <person name="Westrop G.D."/>
            <person name="Mueller S."/>
            <person name="Dessi D."/>
            <person name="Fiori P.L."/>
            <person name="Ren Q."/>
            <person name="Paulsen I."/>
            <person name="Zhang H."/>
            <person name="Bastida-Corcuera F.D."/>
            <person name="Simoes-Barbosa A."/>
            <person name="Brown M.T."/>
            <person name="Hayes R.D."/>
            <person name="Mukherjee M."/>
            <person name="Okumura C.Y."/>
            <person name="Schneider R."/>
            <person name="Smith A.J."/>
            <person name="Vanacova S."/>
            <person name="Villalvazo M."/>
            <person name="Haas B.J."/>
            <person name="Pertea M."/>
            <person name="Feldblyum T.V."/>
            <person name="Utterback T.R."/>
            <person name="Shu C.L."/>
            <person name="Osoegawa K."/>
            <person name="de Jong P.J."/>
            <person name="Hrdy I."/>
            <person name="Horvathova L."/>
            <person name="Zubacova Z."/>
            <person name="Dolezal P."/>
            <person name="Malik S.B."/>
            <person name="Logsdon J.M. Jr."/>
            <person name="Henze K."/>
            <person name="Gupta A."/>
            <person name="Wang C.C."/>
            <person name="Dunne R.L."/>
            <person name="Upcroft J.A."/>
            <person name="Upcroft P."/>
            <person name="White O."/>
            <person name="Salzberg S.L."/>
            <person name="Tang P."/>
            <person name="Chiu C.-H."/>
            <person name="Lee Y.-S."/>
            <person name="Embley T.M."/>
            <person name="Coombs G.H."/>
            <person name="Mottram J.C."/>
            <person name="Tachezy J."/>
            <person name="Fraser-Liggett C.M."/>
            <person name="Johnson P.J."/>
        </authorList>
    </citation>
    <scope>NUCLEOTIDE SEQUENCE [LARGE SCALE GENOMIC DNA]</scope>
    <source>
        <strain evidence="1">G3</strain>
    </source>
</reference>
<evidence type="ECO:0000313" key="2">
    <source>
        <dbReference type="Proteomes" id="UP000001542"/>
    </source>
</evidence>
<dbReference type="RefSeq" id="XP_001313564.1">
    <property type="nucleotide sequence ID" value="XM_001313563.1"/>
</dbReference>
<dbReference type="Proteomes" id="UP000001542">
    <property type="component" value="Unassembled WGS sequence"/>
</dbReference>
<evidence type="ECO:0000313" key="1">
    <source>
        <dbReference type="EMBL" id="EAY00635.1"/>
    </source>
</evidence>
<accession>A2F376</accession>
<gene>
    <name evidence="1" type="ORF">TVAG_134250</name>
</gene>
<keyword evidence="2" id="KW-1185">Reference proteome</keyword>
<dbReference type="EMBL" id="DS113594">
    <property type="protein sequence ID" value="EAY00635.1"/>
    <property type="molecule type" value="Genomic_DNA"/>
</dbReference>
<dbReference type="VEuPathDB" id="TrichDB:TVAG_134250"/>
<protein>
    <submittedName>
        <fullName evidence="1">Uncharacterized protein</fullName>
    </submittedName>
</protein>
<proteinExistence type="predicted"/>
<reference evidence="1" key="1">
    <citation type="submission" date="2006-10" db="EMBL/GenBank/DDBJ databases">
        <authorList>
            <person name="Amadeo P."/>
            <person name="Zhao Q."/>
            <person name="Wortman J."/>
            <person name="Fraser-Liggett C."/>
            <person name="Carlton J."/>
        </authorList>
    </citation>
    <scope>NUCLEOTIDE SEQUENCE</scope>
    <source>
        <strain evidence="1">G3</strain>
    </source>
</reference>
<sequence>MVLEVSYSTRTTFNIKNGTLKTTYNDNGYQVVFKVDGTQVNVPGTSTNGKASNGNCNIVTTLSLISLNMFVNVGFTVSCTDQANHTIGIAVHADISIGNVDSAPITNIEGDRGFIMSDGTNSVNMLLRDSYGSINVDTYWYGGYSSRTSNLWKNGTQSSPTYYDLKGVDSGMAFSWDNRLCQPGETLRFSLTSGIGKIMKPPELKMTKIPKDKYQMNPDLQIPIAGTVYHPDADRTCIVRYYIDVGEEIELASGLDVGQKTVSFSGYVQIPILSGGYHTMFFYAQDNKGIPSNAVNVRFYYDPFPRTVKKAKKKSVNSLAQIAGLYSLANEA</sequence>
<name>A2F376_TRIV3</name>
<organism evidence="1 2">
    <name type="scientific">Trichomonas vaginalis (strain ATCC PRA-98 / G3)</name>
    <dbReference type="NCBI Taxonomy" id="412133"/>
    <lineage>
        <taxon>Eukaryota</taxon>
        <taxon>Metamonada</taxon>
        <taxon>Parabasalia</taxon>
        <taxon>Trichomonadida</taxon>
        <taxon>Trichomonadidae</taxon>
        <taxon>Trichomonas</taxon>
    </lineage>
</organism>
<dbReference type="VEuPathDB" id="TrichDB:TVAGG3_0851240"/>
<dbReference type="KEGG" id="tva:4758456"/>
<dbReference type="AlphaFoldDB" id="A2F376"/>
<dbReference type="InParanoid" id="A2F376"/>